<protein>
    <recommendedName>
        <fullName evidence="4">Nuclear pore protein</fullName>
    </recommendedName>
</protein>
<dbReference type="PANTHER" id="PTHR11225:SF4">
    <property type="entry name" value="NUCLEAR PORE COMPLEX PROTEIN NUP93"/>
    <property type="match status" value="1"/>
</dbReference>
<keyword evidence="4" id="KW-0811">Translocation</keyword>
<comment type="similarity">
    <text evidence="2 4">Belongs to the nucleoporin interacting component (NIC) family.</text>
</comment>
<dbReference type="Proteomes" id="UP000070444">
    <property type="component" value="Unassembled WGS sequence"/>
</dbReference>
<evidence type="ECO:0000256" key="4">
    <source>
        <dbReference type="RuleBase" id="RU364035"/>
    </source>
</evidence>
<dbReference type="STRING" id="796925.A0A137PAM3"/>
<accession>A0A137PAM3</accession>
<keyword evidence="4" id="KW-0906">Nuclear pore complex</keyword>
<evidence type="ECO:0000256" key="2">
    <source>
        <dbReference type="ARBA" id="ARBA00010186"/>
    </source>
</evidence>
<feature type="region of interest" description="Disordered" evidence="5">
    <location>
        <begin position="159"/>
        <end position="183"/>
    </location>
</feature>
<dbReference type="GO" id="GO:0017056">
    <property type="term" value="F:structural constituent of nuclear pore"/>
    <property type="evidence" value="ECO:0007669"/>
    <property type="project" value="InterPro"/>
</dbReference>
<dbReference type="OMA" id="LLMCGQF"/>
<dbReference type="Pfam" id="PF04097">
    <property type="entry name" value="Nic96"/>
    <property type="match status" value="1"/>
</dbReference>
<keyword evidence="4" id="KW-0472">Membrane</keyword>
<evidence type="ECO:0000313" key="6">
    <source>
        <dbReference type="EMBL" id="KXN72057.1"/>
    </source>
</evidence>
<dbReference type="AlphaFoldDB" id="A0A137PAM3"/>
<dbReference type="EMBL" id="KQ964461">
    <property type="protein sequence ID" value="KXN72057.1"/>
    <property type="molecule type" value="Genomic_DNA"/>
</dbReference>
<feature type="compositionally biased region" description="Polar residues" evidence="5">
    <location>
        <begin position="160"/>
        <end position="183"/>
    </location>
</feature>
<evidence type="ECO:0000313" key="7">
    <source>
        <dbReference type="Proteomes" id="UP000070444"/>
    </source>
</evidence>
<dbReference type="GO" id="GO:0006606">
    <property type="term" value="P:protein import into nucleus"/>
    <property type="evidence" value="ECO:0007669"/>
    <property type="project" value="TreeGrafter"/>
</dbReference>
<dbReference type="OrthoDB" id="203824at2759"/>
<keyword evidence="3 4" id="KW-0539">Nucleus</keyword>
<evidence type="ECO:0000256" key="3">
    <source>
        <dbReference type="ARBA" id="ARBA00023242"/>
    </source>
</evidence>
<name>A0A137PAM3_CONC2</name>
<gene>
    <name evidence="6" type="ORF">CONCODRAFT_5187</name>
</gene>
<organism evidence="6 7">
    <name type="scientific">Conidiobolus coronatus (strain ATCC 28846 / CBS 209.66 / NRRL 28638)</name>
    <name type="common">Delacroixia coronata</name>
    <dbReference type="NCBI Taxonomy" id="796925"/>
    <lineage>
        <taxon>Eukaryota</taxon>
        <taxon>Fungi</taxon>
        <taxon>Fungi incertae sedis</taxon>
        <taxon>Zoopagomycota</taxon>
        <taxon>Entomophthoromycotina</taxon>
        <taxon>Entomophthoromycetes</taxon>
        <taxon>Entomophthorales</taxon>
        <taxon>Ancylistaceae</taxon>
        <taxon>Conidiobolus</taxon>
    </lineage>
</organism>
<keyword evidence="7" id="KW-1185">Reference proteome</keyword>
<sequence>MEPNQTKPNSVDLQSILYKSRSLLNNESPVNFNKLYADPKQLVDNSLKLSNKLSTKTSNDAPVITPAKSQDTQPVLKESNAFSNFQKESKQPSFLIEDFLLQKRQEISHSNQGTSDSKDSEYDRNVLKDLAKNLKTASTSTGPAHNNFSNFFPPQASLKDISTSGSSPALPGTSSGATLSEVQSNDKYRQANISVISELNKHRKADKSYPIFAKLKEKCQDLPDSEKNFMTKAYDMLEFLSQNKTQVSGVIREKHVKQRQYVDSYSNTTDAAALSSTFWADLTQSSKQYLQHEFYEYLVNTIQTYPKTALPGGISSRDDNIDAFIRIKFQNTSSAFILEKHTDSYIWAHLYFLLRSGFDQDACAYVSTYADVFNQSEKSFVGYFTAYMKSQQRVLPDDLKQHIDREFRIKSQHSTKTADPYKLALFQLIGKCDLTQWQPPILDTKEDYLWYNLHLLKDSSSNDSINNFTLYQLQNQIINLKSNYMTGPSAAFDYFKALVLLGLFEQAVNFIYSTEIPNAQAIHIATGLSYYGLLRTIPSPGNSDSLLQSTLSTDSTGAGIDQFDLIKAIVKFVTGFAIAHPEDATDYLYILGLDSRKEYVTSFHECLRELLIFTKAFDQLVGNISVEQIQTLGKLQNDWQLLHVTKPEQVSEEIIRITADLCIQKGLPCEAIRLYFLAKQNGALLELAASELSNILLNIRHILVYPAKLQEVNNFVESIKNILITFSKSHLEENQKIVSSACKTLIDLRDSIVHYLNGQYSGCLTSMKASNILPIDANFKQINEYVKSSQKSHPIVLKHLPDAVYASMDSLYQCYLEASRTNPQSEEIINIKLMSRNLMTFSALMQLTYPMQIHAKLNEFDLAMI</sequence>
<dbReference type="GO" id="GO:0016973">
    <property type="term" value="P:poly(A)+ mRNA export from nucleus"/>
    <property type="evidence" value="ECO:0007669"/>
    <property type="project" value="TreeGrafter"/>
</dbReference>
<keyword evidence="4" id="KW-0509">mRNA transport</keyword>
<dbReference type="PANTHER" id="PTHR11225">
    <property type="entry name" value="NUCLEAR PORE COMPLEX PROTEIN NUP93 NUCLEOPORIN NUP93 DEAD EYE PROTEIN"/>
    <property type="match status" value="1"/>
</dbReference>
<dbReference type="InterPro" id="IPR007231">
    <property type="entry name" value="Nucleoporin_int_Nup93/Nic96"/>
</dbReference>
<proteinExistence type="inferred from homology"/>
<evidence type="ECO:0000256" key="5">
    <source>
        <dbReference type="SAM" id="MobiDB-lite"/>
    </source>
</evidence>
<dbReference type="GO" id="GO:0005643">
    <property type="term" value="C:nuclear pore"/>
    <property type="evidence" value="ECO:0007669"/>
    <property type="project" value="UniProtKB-SubCell"/>
</dbReference>
<evidence type="ECO:0000256" key="1">
    <source>
        <dbReference type="ARBA" id="ARBA00004259"/>
    </source>
</evidence>
<keyword evidence="4" id="KW-0653">Protein transport</keyword>
<keyword evidence="4" id="KW-0813">Transport</keyword>
<reference evidence="6 7" key="1">
    <citation type="journal article" date="2015" name="Genome Biol. Evol.">
        <title>Phylogenomic analyses indicate that early fungi evolved digesting cell walls of algal ancestors of land plants.</title>
        <authorList>
            <person name="Chang Y."/>
            <person name="Wang S."/>
            <person name="Sekimoto S."/>
            <person name="Aerts A.L."/>
            <person name="Choi C."/>
            <person name="Clum A."/>
            <person name="LaButti K.M."/>
            <person name="Lindquist E.A."/>
            <person name="Yee Ngan C."/>
            <person name="Ohm R.A."/>
            <person name="Salamov A.A."/>
            <person name="Grigoriev I.V."/>
            <person name="Spatafora J.W."/>
            <person name="Berbee M.L."/>
        </authorList>
    </citation>
    <scope>NUCLEOTIDE SEQUENCE [LARGE SCALE GENOMIC DNA]</scope>
    <source>
        <strain evidence="6 7">NRRL 28638</strain>
    </source>
</reference>
<comment type="subcellular location">
    <subcellularLocation>
        <location evidence="1">Nucleus envelope</location>
    </subcellularLocation>
    <subcellularLocation>
        <location evidence="4">Nucleus</location>
        <location evidence="4">Nuclear pore complex</location>
    </subcellularLocation>
</comment>
<feature type="region of interest" description="Disordered" evidence="5">
    <location>
        <begin position="53"/>
        <end position="74"/>
    </location>
</feature>